<evidence type="ECO:0000259" key="2">
    <source>
        <dbReference type="Pfam" id="PF13391"/>
    </source>
</evidence>
<sequence>MSAFENMPLLYIPKKRSRADIPEMQDRKDRLDWESQRARKKLRAHGSFNAAFWTAAAEVETIILSRTRVMSEISLAEFDGQPSAWQQTEGARNLFKRIRAQQHRVVSFQKQASKLTRPGRRSLREFFMNLFMSSHMGLGIKTDMGPRDSSEQSNFRDRLLQDYNSLRDDKLIWCPILHTWIDPENATAAHLFSYKHGQASMDAIFGHTRPAELFSSRNGLIIASQIEKFFDAGVLVIVPDIPERPTRSMLSAWLYQKTPREYKLRIIDSSWEKLGRPVLSMDHGTTWKDLDGRKLRFRSNFRPAARYLYFHYCLQVLRRAWKVGPGQRAAFHLQDELGKPFWGTPGRYMARNMLRALVEELGHEYESLMDGATLLARGDSGLLIDTAAAQITSEAEEENETESEDFDEEEFP</sequence>
<evidence type="ECO:0000313" key="3">
    <source>
        <dbReference type="EMBL" id="OJJ45725.1"/>
    </source>
</evidence>
<dbReference type="Pfam" id="PF13391">
    <property type="entry name" value="HNH_2"/>
    <property type="match status" value="1"/>
</dbReference>
<name>A0A1L9SEN8_9EURO</name>
<dbReference type="GeneID" id="34612347"/>
<gene>
    <name evidence="3" type="ORF">ASPZODRAFT_152732</name>
</gene>
<feature type="domain" description="HNH nuclease" evidence="2">
    <location>
        <begin position="185"/>
        <end position="238"/>
    </location>
</feature>
<feature type="compositionally biased region" description="Acidic residues" evidence="1">
    <location>
        <begin position="394"/>
        <end position="412"/>
    </location>
</feature>
<reference evidence="4" key="1">
    <citation type="journal article" date="2017" name="Genome Biol.">
        <title>Comparative genomics reveals high biological diversity and specific adaptations in the industrially and medically important fungal genus Aspergillus.</title>
        <authorList>
            <person name="de Vries R.P."/>
            <person name="Riley R."/>
            <person name="Wiebenga A."/>
            <person name="Aguilar-Osorio G."/>
            <person name="Amillis S."/>
            <person name="Uchima C.A."/>
            <person name="Anderluh G."/>
            <person name="Asadollahi M."/>
            <person name="Askin M."/>
            <person name="Barry K."/>
            <person name="Battaglia E."/>
            <person name="Bayram O."/>
            <person name="Benocci T."/>
            <person name="Braus-Stromeyer S.A."/>
            <person name="Caldana C."/>
            <person name="Canovas D."/>
            <person name="Cerqueira G.C."/>
            <person name="Chen F."/>
            <person name="Chen W."/>
            <person name="Choi C."/>
            <person name="Clum A."/>
            <person name="Dos Santos R.A."/>
            <person name="Damasio A.R."/>
            <person name="Diallinas G."/>
            <person name="Emri T."/>
            <person name="Fekete E."/>
            <person name="Flipphi M."/>
            <person name="Freyberg S."/>
            <person name="Gallo A."/>
            <person name="Gournas C."/>
            <person name="Habgood R."/>
            <person name="Hainaut M."/>
            <person name="Harispe M.L."/>
            <person name="Henrissat B."/>
            <person name="Hilden K.S."/>
            <person name="Hope R."/>
            <person name="Hossain A."/>
            <person name="Karabika E."/>
            <person name="Karaffa L."/>
            <person name="Karanyi Z."/>
            <person name="Krasevec N."/>
            <person name="Kuo A."/>
            <person name="Kusch H."/>
            <person name="LaButti K."/>
            <person name="Lagendijk E.L."/>
            <person name="Lapidus A."/>
            <person name="Levasseur A."/>
            <person name="Lindquist E."/>
            <person name="Lipzen A."/>
            <person name="Logrieco A.F."/>
            <person name="MacCabe A."/>
            <person name="Maekelae M.R."/>
            <person name="Malavazi I."/>
            <person name="Melin P."/>
            <person name="Meyer V."/>
            <person name="Mielnichuk N."/>
            <person name="Miskei M."/>
            <person name="Molnar A.P."/>
            <person name="Mule G."/>
            <person name="Ngan C.Y."/>
            <person name="Orejas M."/>
            <person name="Orosz E."/>
            <person name="Ouedraogo J.P."/>
            <person name="Overkamp K.M."/>
            <person name="Park H.-S."/>
            <person name="Perrone G."/>
            <person name="Piumi F."/>
            <person name="Punt P.J."/>
            <person name="Ram A.F."/>
            <person name="Ramon A."/>
            <person name="Rauscher S."/>
            <person name="Record E."/>
            <person name="Riano-Pachon D.M."/>
            <person name="Robert V."/>
            <person name="Roehrig J."/>
            <person name="Ruller R."/>
            <person name="Salamov A."/>
            <person name="Salih N.S."/>
            <person name="Samson R.A."/>
            <person name="Sandor E."/>
            <person name="Sanguinetti M."/>
            <person name="Schuetze T."/>
            <person name="Sepcic K."/>
            <person name="Shelest E."/>
            <person name="Sherlock G."/>
            <person name="Sophianopoulou V."/>
            <person name="Squina F.M."/>
            <person name="Sun H."/>
            <person name="Susca A."/>
            <person name="Todd R.B."/>
            <person name="Tsang A."/>
            <person name="Unkles S.E."/>
            <person name="van de Wiele N."/>
            <person name="van Rossen-Uffink D."/>
            <person name="Oliveira J.V."/>
            <person name="Vesth T.C."/>
            <person name="Visser J."/>
            <person name="Yu J.-H."/>
            <person name="Zhou M."/>
            <person name="Andersen M.R."/>
            <person name="Archer D.B."/>
            <person name="Baker S.E."/>
            <person name="Benoit I."/>
            <person name="Brakhage A.A."/>
            <person name="Braus G.H."/>
            <person name="Fischer R."/>
            <person name="Frisvad J.C."/>
            <person name="Goldman G.H."/>
            <person name="Houbraken J."/>
            <person name="Oakley B."/>
            <person name="Pocsi I."/>
            <person name="Scazzocchio C."/>
            <person name="Seiboth B."/>
            <person name="vanKuyk P.A."/>
            <person name="Wortman J."/>
            <person name="Dyer P.S."/>
            <person name="Grigoriev I.V."/>
        </authorList>
    </citation>
    <scope>NUCLEOTIDE SEQUENCE [LARGE SCALE GENOMIC DNA]</scope>
    <source>
        <strain evidence="4">CBS 506.65</strain>
    </source>
</reference>
<keyword evidence="4" id="KW-1185">Reference proteome</keyword>
<dbReference type="VEuPathDB" id="FungiDB:ASPZODRAFT_152732"/>
<evidence type="ECO:0000313" key="4">
    <source>
        <dbReference type="Proteomes" id="UP000184188"/>
    </source>
</evidence>
<proteinExistence type="predicted"/>
<protein>
    <recommendedName>
        <fullName evidence="2">HNH nuclease domain-containing protein</fullName>
    </recommendedName>
</protein>
<dbReference type="AlphaFoldDB" id="A0A1L9SEN8"/>
<dbReference type="InterPro" id="IPR003615">
    <property type="entry name" value="HNH_nuc"/>
</dbReference>
<dbReference type="EMBL" id="KV878344">
    <property type="protein sequence ID" value="OJJ45725.1"/>
    <property type="molecule type" value="Genomic_DNA"/>
</dbReference>
<organism evidence="3 4">
    <name type="scientific">Penicilliopsis zonata CBS 506.65</name>
    <dbReference type="NCBI Taxonomy" id="1073090"/>
    <lineage>
        <taxon>Eukaryota</taxon>
        <taxon>Fungi</taxon>
        <taxon>Dikarya</taxon>
        <taxon>Ascomycota</taxon>
        <taxon>Pezizomycotina</taxon>
        <taxon>Eurotiomycetes</taxon>
        <taxon>Eurotiomycetidae</taxon>
        <taxon>Eurotiales</taxon>
        <taxon>Aspergillaceae</taxon>
        <taxon>Penicilliopsis</taxon>
    </lineage>
</organism>
<accession>A0A1L9SEN8</accession>
<dbReference type="STRING" id="1073090.A0A1L9SEN8"/>
<dbReference type="RefSeq" id="XP_022580235.1">
    <property type="nucleotide sequence ID" value="XM_022725883.1"/>
</dbReference>
<evidence type="ECO:0000256" key="1">
    <source>
        <dbReference type="SAM" id="MobiDB-lite"/>
    </source>
</evidence>
<feature type="region of interest" description="Disordered" evidence="1">
    <location>
        <begin position="392"/>
        <end position="412"/>
    </location>
</feature>
<dbReference type="OrthoDB" id="5386595at2759"/>
<dbReference type="Proteomes" id="UP000184188">
    <property type="component" value="Unassembled WGS sequence"/>
</dbReference>